<comment type="subcellular location">
    <subcellularLocation>
        <location evidence="2">Cytoplasm</location>
    </subcellularLocation>
    <subcellularLocation>
        <location evidence="1 16">Nucleus</location>
    </subcellularLocation>
</comment>
<dbReference type="Pfam" id="PF00250">
    <property type="entry name" value="Forkhead"/>
    <property type="match status" value="1"/>
</dbReference>
<dbReference type="PROSITE" id="PS50039">
    <property type="entry name" value="FORK_HEAD_3"/>
    <property type="match status" value="1"/>
</dbReference>
<keyword evidence="19" id="KW-1185">Reference proteome</keyword>
<dbReference type="GO" id="GO:0009896">
    <property type="term" value="P:positive regulation of catabolic process"/>
    <property type="evidence" value="ECO:0007669"/>
    <property type="project" value="UniProtKB-ARBA"/>
</dbReference>
<dbReference type="SUPFAM" id="SSF46785">
    <property type="entry name" value="Winged helix' DNA-binding domain"/>
    <property type="match status" value="1"/>
</dbReference>
<dbReference type="Proteomes" id="UP000192223">
    <property type="component" value="Unplaced"/>
</dbReference>
<dbReference type="GO" id="GO:0040015">
    <property type="term" value="P:negative regulation of multicellular organism growth"/>
    <property type="evidence" value="ECO:0007669"/>
    <property type="project" value="UniProtKB-ARBA"/>
</dbReference>
<dbReference type="GO" id="GO:0010883">
    <property type="term" value="P:regulation of lipid storage"/>
    <property type="evidence" value="ECO:0007669"/>
    <property type="project" value="UniProtKB-ARBA"/>
</dbReference>
<dbReference type="PRINTS" id="PR00053">
    <property type="entry name" value="FORKHEAD"/>
</dbReference>
<dbReference type="PROSITE" id="PS00658">
    <property type="entry name" value="FORK_HEAD_2"/>
    <property type="match status" value="1"/>
</dbReference>
<keyword evidence="4" id="KW-0963">Cytoplasm</keyword>
<dbReference type="GO" id="GO:0005737">
    <property type="term" value="C:cytoplasm"/>
    <property type="evidence" value="ECO:0007669"/>
    <property type="project" value="UniProtKB-SubCell"/>
</dbReference>
<name>A0A1W4WYW6_AGRPL</name>
<dbReference type="AlphaFoldDB" id="A0A1W4WYW6"/>
<evidence type="ECO:0000256" key="10">
    <source>
        <dbReference type="ARBA" id="ARBA00023159"/>
    </source>
</evidence>
<evidence type="ECO:0000256" key="8">
    <source>
        <dbReference type="ARBA" id="ARBA00023015"/>
    </source>
</evidence>
<dbReference type="KEGG" id="apln:108739565"/>
<dbReference type="GO" id="GO:0042594">
    <property type="term" value="P:response to starvation"/>
    <property type="evidence" value="ECO:0007669"/>
    <property type="project" value="UniProtKB-ARBA"/>
</dbReference>
<dbReference type="InterPro" id="IPR030456">
    <property type="entry name" value="TF_fork_head_CS_2"/>
</dbReference>
<feature type="compositionally biased region" description="Basic and acidic residues" evidence="17">
    <location>
        <begin position="1"/>
        <end position="16"/>
    </location>
</feature>
<dbReference type="GO" id="GO:0030154">
    <property type="term" value="P:cell differentiation"/>
    <property type="evidence" value="ECO:0007669"/>
    <property type="project" value="UniProtKB-KW"/>
</dbReference>
<keyword evidence="10" id="KW-0010">Activator</keyword>
<evidence type="ECO:0000256" key="16">
    <source>
        <dbReference type="PROSITE-ProRule" id="PRU00089"/>
    </source>
</evidence>
<dbReference type="FunFam" id="1.10.10.10:FF:000032">
    <property type="entry name" value="Forkhead box protein O4"/>
    <property type="match status" value="1"/>
</dbReference>
<dbReference type="CDD" id="cd20032">
    <property type="entry name" value="FH_FOXO"/>
    <property type="match status" value="1"/>
</dbReference>
<keyword evidence="8" id="KW-0805">Transcription regulation</keyword>
<dbReference type="STRING" id="224129.A0A1W4WYW6"/>
<feature type="region of interest" description="Disordered" evidence="17">
    <location>
        <begin position="132"/>
        <end position="166"/>
    </location>
</feature>
<protein>
    <recommendedName>
        <fullName evidence="15">Forkhead box protein O</fullName>
    </recommendedName>
</protein>
<dbReference type="GO" id="GO:0031349">
    <property type="term" value="P:positive regulation of defense response"/>
    <property type="evidence" value="ECO:0007669"/>
    <property type="project" value="UniProtKB-ARBA"/>
</dbReference>
<evidence type="ECO:0000313" key="19">
    <source>
        <dbReference type="Proteomes" id="UP000192223"/>
    </source>
</evidence>
<keyword evidence="7" id="KW-0221">Differentiation</keyword>
<evidence type="ECO:0000256" key="15">
    <source>
        <dbReference type="ARBA" id="ARBA00039893"/>
    </source>
</evidence>
<feature type="region of interest" description="Disordered" evidence="17">
    <location>
        <begin position="1"/>
        <end position="55"/>
    </location>
</feature>
<dbReference type="InParanoid" id="A0A1W4WYW6"/>
<evidence type="ECO:0000256" key="2">
    <source>
        <dbReference type="ARBA" id="ARBA00004496"/>
    </source>
</evidence>
<evidence type="ECO:0000256" key="13">
    <source>
        <dbReference type="ARBA" id="ARBA00023306"/>
    </source>
</evidence>
<dbReference type="OrthoDB" id="5954824at2759"/>
<dbReference type="GO" id="GO:0001228">
    <property type="term" value="F:DNA-binding transcription activator activity, RNA polymerase II-specific"/>
    <property type="evidence" value="ECO:0007669"/>
    <property type="project" value="UniProtKB-ARBA"/>
</dbReference>
<evidence type="ECO:0000256" key="14">
    <source>
        <dbReference type="ARBA" id="ARBA00038846"/>
    </source>
</evidence>
<dbReference type="InterPro" id="IPR036388">
    <property type="entry name" value="WH-like_DNA-bd_sf"/>
</dbReference>
<evidence type="ECO:0000256" key="9">
    <source>
        <dbReference type="ARBA" id="ARBA00023125"/>
    </source>
</evidence>
<evidence type="ECO:0000256" key="3">
    <source>
        <dbReference type="ARBA" id="ARBA00022473"/>
    </source>
</evidence>
<evidence type="ECO:0000256" key="12">
    <source>
        <dbReference type="ARBA" id="ARBA00023242"/>
    </source>
</evidence>
<dbReference type="InterPro" id="IPR036390">
    <property type="entry name" value="WH_DNA-bd_sf"/>
</dbReference>
<comment type="subunit">
    <text evidence="14">Interacts with melt.</text>
</comment>
<dbReference type="GO" id="GO:0008286">
    <property type="term" value="P:insulin receptor signaling pathway"/>
    <property type="evidence" value="ECO:0007669"/>
    <property type="project" value="UniProtKB-ARBA"/>
</dbReference>
<dbReference type="SMART" id="SM00339">
    <property type="entry name" value="FH"/>
    <property type="match status" value="1"/>
</dbReference>
<dbReference type="PANTHER" id="PTHR45767">
    <property type="entry name" value="FORKHEAD BOX PROTEIN O"/>
    <property type="match status" value="1"/>
</dbReference>
<evidence type="ECO:0000256" key="5">
    <source>
        <dbReference type="ARBA" id="ARBA00022553"/>
    </source>
</evidence>
<sequence>MDRVFECENFEPETRARSNTWPLRQPEKPESPSAIPDDYGATASPQPARKSSHRRNAWGNMSYAELITHAITSSPDKRRTLSDIYEWMVANVPYFRDKGDSNSSAGWKNSVRHNLSLHNRFMRVQNETPGKSSWWMINPDPKPGKTARRRAASMETSKSDKRRDRIKKKIEALRNGLPEGTTSPSSRSFDLNNDFEPYNYPYRKQPLATQHEVGMELDWPKAVDSYRIPTPEDGFKSNVKEEMSDPYMSCLPHQNQKLPPFSTTYEVNLNLLPKNCGSYQNYPISYPLDDYGRSSQCKTEKCSPPRSPMLSSNNILESNPILRDRLLDVSPPYTAMGQFMEALNQNVFVDSFQQNGNAVLPQDGCYDNELIKQEPGMEETMEIQHIQKTNEIPTTSTPIEPLFMSQYRNFVLT</sequence>
<keyword evidence="11" id="KW-0804">Transcription</keyword>
<evidence type="ECO:0000256" key="17">
    <source>
        <dbReference type="SAM" id="MobiDB-lite"/>
    </source>
</evidence>
<dbReference type="PANTHER" id="PTHR45767:SF2">
    <property type="entry name" value="FORKHEAD BOX PROTEIN O"/>
    <property type="match status" value="1"/>
</dbReference>
<evidence type="ECO:0000256" key="11">
    <source>
        <dbReference type="ARBA" id="ARBA00023163"/>
    </source>
</evidence>
<keyword evidence="3" id="KW-0217">Developmental protein</keyword>
<keyword evidence="9 16" id="KW-0238">DNA-binding</keyword>
<feature type="domain" description="Fork-head" evidence="18">
    <location>
        <begin position="58"/>
        <end position="165"/>
    </location>
</feature>
<evidence type="ECO:0000259" key="18">
    <source>
        <dbReference type="PROSITE" id="PS50039"/>
    </source>
</evidence>
<dbReference type="GO" id="GO:0000978">
    <property type="term" value="F:RNA polymerase II cis-regulatory region sequence-specific DNA binding"/>
    <property type="evidence" value="ECO:0007669"/>
    <property type="project" value="TreeGrafter"/>
</dbReference>
<evidence type="ECO:0000313" key="20">
    <source>
        <dbReference type="RefSeq" id="XP_018329039.1"/>
    </source>
</evidence>
<evidence type="ECO:0000256" key="7">
    <source>
        <dbReference type="ARBA" id="ARBA00022782"/>
    </source>
</evidence>
<keyword evidence="12 16" id="KW-0539">Nucleus</keyword>
<dbReference type="GO" id="GO:0050778">
    <property type="term" value="P:positive regulation of immune response"/>
    <property type="evidence" value="ECO:0007669"/>
    <property type="project" value="UniProtKB-ARBA"/>
</dbReference>
<evidence type="ECO:0000256" key="4">
    <source>
        <dbReference type="ARBA" id="ARBA00022490"/>
    </source>
</evidence>
<keyword evidence="5" id="KW-0597">Phosphoprotein</keyword>
<dbReference type="Gene3D" id="1.10.10.10">
    <property type="entry name" value="Winged helix-like DNA-binding domain superfamily/Winged helix DNA-binding domain"/>
    <property type="match status" value="1"/>
</dbReference>
<reference evidence="20" key="1">
    <citation type="submission" date="2025-08" db="UniProtKB">
        <authorList>
            <consortium name="RefSeq"/>
        </authorList>
    </citation>
    <scope>IDENTIFICATION</scope>
    <source>
        <tissue evidence="20">Entire body</tissue>
    </source>
</reference>
<dbReference type="GeneID" id="108739565"/>
<dbReference type="GO" id="GO:0005634">
    <property type="term" value="C:nucleus"/>
    <property type="evidence" value="ECO:0007669"/>
    <property type="project" value="UniProtKB-SubCell"/>
</dbReference>
<dbReference type="GO" id="GO:0034599">
    <property type="term" value="P:cellular response to oxidative stress"/>
    <property type="evidence" value="ECO:0007669"/>
    <property type="project" value="UniProtKB-ARBA"/>
</dbReference>
<gene>
    <name evidence="20" type="primary">LOC108739565</name>
</gene>
<dbReference type="GO" id="GO:0008340">
    <property type="term" value="P:determination of adult lifespan"/>
    <property type="evidence" value="ECO:0007669"/>
    <property type="project" value="UniProtKB-ARBA"/>
</dbReference>
<organism evidence="19 20">
    <name type="scientific">Agrilus planipennis</name>
    <name type="common">Emerald ash borer</name>
    <name type="synonym">Agrilus marcopoli</name>
    <dbReference type="NCBI Taxonomy" id="224129"/>
    <lineage>
        <taxon>Eukaryota</taxon>
        <taxon>Metazoa</taxon>
        <taxon>Ecdysozoa</taxon>
        <taxon>Arthropoda</taxon>
        <taxon>Hexapoda</taxon>
        <taxon>Insecta</taxon>
        <taxon>Pterygota</taxon>
        <taxon>Neoptera</taxon>
        <taxon>Endopterygota</taxon>
        <taxon>Coleoptera</taxon>
        <taxon>Polyphaga</taxon>
        <taxon>Elateriformia</taxon>
        <taxon>Buprestoidea</taxon>
        <taxon>Buprestidae</taxon>
        <taxon>Agrilinae</taxon>
        <taxon>Agrilus</taxon>
    </lineage>
</organism>
<dbReference type="RefSeq" id="XP_018329039.1">
    <property type="nucleotide sequence ID" value="XM_018473537.1"/>
</dbReference>
<keyword evidence="6" id="KW-0341">Growth regulation</keyword>
<accession>A0A1W4WYW6</accession>
<dbReference type="InterPro" id="IPR001766">
    <property type="entry name" value="Fork_head_dom"/>
</dbReference>
<feature type="DNA-binding region" description="Fork-head" evidence="16">
    <location>
        <begin position="58"/>
        <end position="165"/>
    </location>
</feature>
<evidence type="ECO:0000256" key="1">
    <source>
        <dbReference type="ARBA" id="ARBA00004123"/>
    </source>
</evidence>
<keyword evidence="13" id="KW-0131">Cell cycle</keyword>
<evidence type="ECO:0000256" key="6">
    <source>
        <dbReference type="ARBA" id="ARBA00022604"/>
    </source>
</evidence>
<proteinExistence type="predicted"/>